<evidence type="ECO:0000313" key="1">
    <source>
        <dbReference type="EMBL" id="TCD60000.1"/>
    </source>
</evidence>
<dbReference type="Pfam" id="PF07173">
    <property type="entry name" value="GRDP-like"/>
    <property type="match status" value="1"/>
</dbReference>
<dbReference type="EMBL" id="RWJN01000683">
    <property type="protein sequence ID" value="TCD60000.1"/>
    <property type="molecule type" value="Genomic_DNA"/>
</dbReference>
<dbReference type="PANTHER" id="PTHR34365">
    <property type="entry name" value="ENOLASE (DUF1399)"/>
    <property type="match status" value="1"/>
</dbReference>
<name>A0A4R0R036_9APHY</name>
<dbReference type="Proteomes" id="UP000292702">
    <property type="component" value="Unassembled WGS sequence"/>
</dbReference>
<dbReference type="OrthoDB" id="2684236at2759"/>
<dbReference type="InterPro" id="IPR009836">
    <property type="entry name" value="GRDP-like"/>
</dbReference>
<sequence>MSKDDASTGAKSFKVGRDVISSPVVNIEQVKAHLGLLHAFKVLRTAVKEASLAESTVSAVAERLDEGKRWSWFVGLAVERFQRWVEALPRAGGPDVLDAAAWMERYMPPTDVLMVWHTYLLNPVWYSEDCSRIDLLSRLRLKDRLLYIAMNAHDLTSYEPPPERRQAWEQQTSTPFDPIVAMYREVRHNMECPFCERDISAPMLTLDDKGYLQPKFEMQCKLCTRLINKENLGIAKFVRDLARDHKDPEMKAKHDYGVYLAGTFISLKEKEDTYAADRIKTAILASPKIKKDGSDDKLSDAQKRQRMIKDISSFDELKDIAVTQLRRGPRKRAYRILSAYTDDRPFSINLEGAVMRQSSFIDKMDDFGWTQPGYFDDPKDEVVLHRAISRYHGFLDLLSRFPSAFMVPTLDIDLVWHTHQLTGSTYLWHCIQYVGRYVDHDDKVDDSTLTESFDLTCLAWKQHFKIPYTYCGCPSPDEKPPGKTIGDHLSRFTKSFRQKAPSTALVPVHRADAHSATHPSDHNRIGLRPSGMRAIVHKRRLEEMTKRRERDAKLVKAGKLDKDTYERGEGHDYPFLWPVPLYAPPAVACSSVPVGVPTSYGLSGGAYNRVAYLRLFAVPQLAEQTAETEADVVVGATEGAVEETRAYLPLSGLLRAAIPRRL</sequence>
<keyword evidence="2" id="KW-1185">Reference proteome</keyword>
<dbReference type="AlphaFoldDB" id="A0A4R0R036"/>
<accession>A0A4R0R036</accession>
<proteinExistence type="predicted"/>
<dbReference type="STRING" id="92696.A0A4R0R036"/>
<dbReference type="PANTHER" id="PTHR34365:SF7">
    <property type="entry name" value="GLYCINE-RICH DOMAIN-CONTAINING PROTEIN 1"/>
    <property type="match status" value="1"/>
</dbReference>
<organism evidence="1 2">
    <name type="scientific">Steccherinum ochraceum</name>
    <dbReference type="NCBI Taxonomy" id="92696"/>
    <lineage>
        <taxon>Eukaryota</taxon>
        <taxon>Fungi</taxon>
        <taxon>Dikarya</taxon>
        <taxon>Basidiomycota</taxon>
        <taxon>Agaricomycotina</taxon>
        <taxon>Agaricomycetes</taxon>
        <taxon>Polyporales</taxon>
        <taxon>Steccherinaceae</taxon>
        <taxon>Steccherinum</taxon>
    </lineage>
</organism>
<evidence type="ECO:0000313" key="2">
    <source>
        <dbReference type="Proteomes" id="UP000292702"/>
    </source>
</evidence>
<protein>
    <submittedName>
        <fullName evidence="1">Uncharacterized protein</fullName>
    </submittedName>
</protein>
<gene>
    <name evidence="1" type="ORF">EIP91_010927</name>
</gene>
<reference evidence="1 2" key="1">
    <citation type="submission" date="2018-11" db="EMBL/GenBank/DDBJ databases">
        <title>Genome assembly of Steccherinum ochraceum LE-BIN_3174, the white-rot fungus of the Steccherinaceae family (The Residual Polyporoid clade, Polyporales, Basidiomycota).</title>
        <authorList>
            <person name="Fedorova T.V."/>
            <person name="Glazunova O.A."/>
            <person name="Landesman E.O."/>
            <person name="Moiseenko K.V."/>
            <person name="Psurtseva N.V."/>
            <person name="Savinova O.S."/>
            <person name="Shakhova N.V."/>
            <person name="Tyazhelova T.V."/>
            <person name="Vasina D.V."/>
        </authorList>
    </citation>
    <scope>NUCLEOTIDE SEQUENCE [LARGE SCALE GENOMIC DNA]</scope>
    <source>
        <strain evidence="1 2">LE-BIN_3174</strain>
    </source>
</reference>
<comment type="caution">
    <text evidence="1">The sequence shown here is derived from an EMBL/GenBank/DDBJ whole genome shotgun (WGS) entry which is preliminary data.</text>
</comment>